<feature type="non-terminal residue" evidence="2">
    <location>
        <position position="257"/>
    </location>
</feature>
<proteinExistence type="predicted"/>
<gene>
    <name evidence="2" type="ORF">APZ42_001502</name>
</gene>
<feature type="domain" description="Reverse transcriptase" evidence="1">
    <location>
        <begin position="51"/>
        <end position="257"/>
    </location>
</feature>
<dbReference type="AlphaFoldDB" id="A0A164IXS1"/>
<dbReference type="Pfam" id="PF00078">
    <property type="entry name" value="RVT_1"/>
    <property type="match status" value="1"/>
</dbReference>
<evidence type="ECO:0000313" key="3">
    <source>
        <dbReference type="Proteomes" id="UP000076858"/>
    </source>
</evidence>
<dbReference type="PANTHER" id="PTHR19446">
    <property type="entry name" value="REVERSE TRANSCRIPTASES"/>
    <property type="match status" value="1"/>
</dbReference>
<name>A0A164IXS1_9CRUS</name>
<protein>
    <submittedName>
        <fullName evidence="2">Putative Pol protein</fullName>
    </submittedName>
</protein>
<comment type="caution">
    <text evidence="2">The sequence shown here is derived from an EMBL/GenBank/DDBJ whole genome shotgun (WGS) entry which is preliminary data.</text>
</comment>
<accession>A0A164IXS1</accession>
<sequence length="257" mass="28808">KILNDPITPEEIVRCLPKSKSNAVGTDLVHKLMIKNLTAKNQIYLKHLFNTLLKSAFVPPQWKQSIVIPLLKPGKPAEDPTSYRPISITSCLCKAMERLIANRLHWFLETKGLMNKDQAGFRRGCSTYDHIIQLESDIKRSFSQKQSTVAAFLDISKAYDSVWTQGLLYKTAKLGITGPVLAWLKEFLTDRSMRVRVGDQLSLPKSVENGVPQGAVLSPLLFNIMLTDFPSNPLPIKTLLYADDITIYTPSPRPSDA</sequence>
<dbReference type="CDD" id="cd01650">
    <property type="entry name" value="RT_nLTR_like"/>
    <property type="match status" value="1"/>
</dbReference>
<keyword evidence="3" id="KW-1185">Reference proteome</keyword>
<dbReference type="InterPro" id="IPR043502">
    <property type="entry name" value="DNA/RNA_pol_sf"/>
</dbReference>
<evidence type="ECO:0000259" key="1">
    <source>
        <dbReference type="PROSITE" id="PS50878"/>
    </source>
</evidence>
<dbReference type="OrthoDB" id="6381824at2759"/>
<dbReference type="GO" id="GO:0071897">
    <property type="term" value="P:DNA biosynthetic process"/>
    <property type="evidence" value="ECO:0007669"/>
    <property type="project" value="UniProtKB-ARBA"/>
</dbReference>
<dbReference type="InterPro" id="IPR000477">
    <property type="entry name" value="RT_dom"/>
</dbReference>
<dbReference type="Proteomes" id="UP000076858">
    <property type="component" value="Unassembled WGS sequence"/>
</dbReference>
<evidence type="ECO:0000313" key="2">
    <source>
        <dbReference type="EMBL" id="KZS01742.1"/>
    </source>
</evidence>
<reference evidence="2 3" key="1">
    <citation type="submission" date="2016-03" db="EMBL/GenBank/DDBJ databases">
        <title>EvidentialGene: Evidence-directed Construction of Genes on Genomes.</title>
        <authorList>
            <person name="Gilbert D.G."/>
            <person name="Choi J.-H."/>
            <person name="Mockaitis K."/>
            <person name="Colbourne J."/>
            <person name="Pfrender M."/>
        </authorList>
    </citation>
    <scope>NUCLEOTIDE SEQUENCE [LARGE SCALE GENOMIC DNA]</scope>
    <source>
        <strain evidence="2 3">Xinb3</strain>
        <tissue evidence="2">Complete organism</tissue>
    </source>
</reference>
<organism evidence="2 3">
    <name type="scientific">Daphnia magna</name>
    <dbReference type="NCBI Taxonomy" id="35525"/>
    <lineage>
        <taxon>Eukaryota</taxon>
        <taxon>Metazoa</taxon>
        <taxon>Ecdysozoa</taxon>
        <taxon>Arthropoda</taxon>
        <taxon>Crustacea</taxon>
        <taxon>Branchiopoda</taxon>
        <taxon>Diplostraca</taxon>
        <taxon>Cladocera</taxon>
        <taxon>Anomopoda</taxon>
        <taxon>Daphniidae</taxon>
        <taxon>Daphnia</taxon>
    </lineage>
</organism>
<dbReference type="EMBL" id="LRGB01006211">
    <property type="protein sequence ID" value="KZS01742.1"/>
    <property type="molecule type" value="Genomic_DNA"/>
</dbReference>
<feature type="non-terminal residue" evidence="2">
    <location>
        <position position="1"/>
    </location>
</feature>
<dbReference type="PROSITE" id="PS50878">
    <property type="entry name" value="RT_POL"/>
    <property type="match status" value="1"/>
</dbReference>
<dbReference type="SUPFAM" id="SSF56672">
    <property type="entry name" value="DNA/RNA polymerases"/>
    <property type="match status" value="1"/>
</dbReference>
<dbReference type="STRING" id="35525.A0A164IXS1"/>